<evidence type="ECO:0008006" key="3">
    <source>
        <dbReference type="Google" id="ProtNLM"/>
    </source>
</evidence>
<dbReference type="PATRIC" id="fig|46224.3.peg.1446"/>
<dbReference type="RefSeq" id="WP_066228104.1">
    <property type="nucleotide sequence ID" value="NZ_LQYN01000019.1"/>
</dbReference>
<name>A0A150LE03_9BACI</name>
<dbReference type="STRING" id="46224.B4102_2395"/>
<organism evidence="1 2">
    <name type="scientific">Heyndrickxia sporothermodurans</name>
    <dbReference type="NCBI Taxonomy" id="46224"/>
    <lineage>
        <taxon>Bacteria</taxon>
        <taxon>Bacillati</taxon>
        <taxon>Bacillota</taxon>
        <taxon>Bacilli</taxon>
        <taxon>Bacillales</taxon>
        <taxon>Bacillaceae</taxon>
        <taxon>Heyndrickxia</taxon>
    </lineage>
</organism>
<dbReference type="EMBL" id="LQYN01000019">
    <property type="protein sequence ID" value="KYD09982.1"/>
    <property type="molecule type" value="Genomic_DNA"/>
</dbReference>
<dbReference type="Pfam" id="PF16895">
    <property type="entry name" value="DUF5085"/>
    <property type="match status" value="1"/>
</dbReference>
<accession>A0A150LE03</accession>
<dbReference type="AlphaFoldDB" id="A0A150LE03"/>
<sequence length="146" mass="17313">MINPKDAIRYTNVLSKRVYFHYTEIDSILKQFLNEVIQQKATIKGPLFYSITNVPMDEMVHAELFMPIKEDSIVTMEDYYFHSYYNVEDMLSICLFDHFEQKTEIAYHMLLDYIEHNGLNQITPFYHVISGDEIFQYVFIKVGVSS</sequence>
<proteinExistence type="predicted"/>
<gene>
    <name evidence="1" type="ORF">B4102_2395</name>
</gene>
<dbReference type="Proteomes" id="UP000075666">
    <property type="component" value="Unassembled WGS sequence"/>
</dbReference>
<keyword evidence="2" id="KW-1185">Reference proteome</keyword>
<reference evidence="1 2" key="1">
    <citation type="submission" date="2016-01" db="EMBL/GenBank/DDBJ databases">
        <title>Genome Sequences of Twelve Sporeforming Bacillus Species Isolated from Foods.</title>
        <authorList>
            <person name="Berendsen E.M."/>
            <person name="Wells-Bennik M.H."/>
            <person name="Krawcyk A.O."/>
            <person name="De Jong A."/>
            <person name="Holsappel S."/>
            <person name="Eijlander R.T."/>
            <person name="Kuipers O.P."/>
        </authorList>
    </citation>
    <scope>NUCLEOTIDE SEQUENCE [LARGE SCALE GENOMIC DNA]</scope>
    <source>
        <strain evidence="1 2">B4102</strain>
    </source>
</reference>
<comment type="caution">
    <text evidence="1">The sequence shown here is derived from an EMBL/GenBank/DDBJ whole genome shotgun (WGS) entry which is preliminary data.</text>
</comment>
<evidence type="ECO:0000313" key="2">
    <source>
        <dbReference type="Proteomes" id="UP000075666"/>
    </source>
</evidence>
<dbReference type="InterPro" id="IPR031664">
    <property type="entry name" value="DUF5085"/>
</dbReference>
<dbReference type="OrthoDB" id="2620258at2"/>
<protein>
    <recommendedName>
        <fullName evidence="3">DUF5085 domain-containing protein</fullName>
    </recommendedName>
</protein>
<evidence type="ECO:0000313" key="1">
    <source>
        <dbReference type="EMBL" id="KYD09982.1"/>
    </source>
</evidence>